<sequence length="59" mass="6434">MQNLLCLCLAGGRAIKVPWPYGLHHMCPATASSSLTSSVTIVFLILHQCQFQATYLLQG</sequence>
<organism evidence="1">
    <name type="scientific">Glycine soja</name>
    <name type="common">Wild soybean</name>
    <dbReference type="NCBI Taxonomy" id="3848"/>
    <lineage>
        <taxon>Eukaryota</taxon>
        <taxon>Viridiplantae</taxon>
        <taxon>Streptophyta</taxon>
        <taxon>Embryophyta</taxon>
        <taxon>Tracheophyta</taxon>
        <taxon>Spermatophyta</taxon>
        <taxon>Magnoliopsida</taxon>
        <taxon>eudicotyledons</taxon>
        <taxon>Gunneridae</taxon>
        <taxon>Pentapetalae</taxon>
        <taxon>rosids</taxon>
        <taxon>fabids</taxon>
        <taxon>Fabales</taxon>
        <taxon>Fabaceae</taxon>
        <taxon>Papilionoideae</taxon>
        <taxon>50 kb inversion clade</taxon>
        <taxon>NPAAA clade</taxon>
        <taxon>indigoferoid/millettioid clade</taxon>
        <taxon>Phaseoleae</taxon>
        <taxon>Glycine</taxon>
        <taxon>Glycine subgen. Soja</taxon>
    </lineage>
</organism>
<name>A0A0B2SCY5_GLYSO</name>
<dbReference type="AlphaFoldDB" id="A0A0B2SCY5"/>
<dbReference type="EMBL" id="KN643148">
    <property type="protein sequence ID" value="KHN44616.1"/>
    <property type="molecule type" value="Genomic_DNA"/>
</dbReference>
<gene>
    <name evidence="1" type="ORF">glysoja_027227</name>
</gene>
<protein>
    <submittedName>
        <fullName evidence="1">Uncharacterized protein</fullName>
    </submittedName>
</protein>
<reference evidence="1" key="1">
    <citation type="submission" date="2014-07" db="EMBL/GenBank/DDBJ databases">
        <title>Identification of a novel salt tolerance gene in wild soybean by whole-genome sequencing.</title>
        <authorList>
            <person name="Lam H.-M."/>
            <person name="Qi X."/>
            <person name="Li M.-W."/>
            <person name="Liu X."/>
            <person name="Xie M."/>
            <person name="Ni M."/>
            <person name="Xu X."/>
        </authorList>
    </citation>
    <scope>NUCLEOTIDE SEQUENCE [LARGE SCALE GENOMIC DNA]</scope>
    <source>
        <tissue evidence="1">Root</tissue>
    </source>
</reference>
<proteinExistence type="predicted"/>
<accession>A0A0B2SCY5</accession>
<dbReference type="Proteomes" id="UP000053555">
    <property type="component" value="Unassembled WGS sequence"/>
</dbReference>
<evidence type="ECO:0000313" key="1">
    <source>
        <dbReference type="EMBL" id="KHN44616.1"/>
    </source>
</evidence>